<dbReference type="InterPro" id="IPR020845">
    <property type="entry name" value="AMP-binding_CS"/>
</dbReference>
<dbReference type="InterPro" id="IPR000873">
    <property type="entry name" value="AMP-dep_synth/lig_dom"/>
</dbReference>
<dbReference type="GO" id="GO:0043041">
    <property type="term" value="P:amino acid activation for nonribosomal peptide biosynthetic process"/>
    <property type="evidence" value="ECO:0007669"/>
    <property type="project" value="TreeGrafter"/>
</dbReference>
<dbReference type="InterPro" id="IPR010071">
    <property type="entry name" value="AA_adenyl_dom"/>
</dbReference>
<dbReference type="PANTHER" id="PTHR45527">
    <property type="entry name" value="NONRIBOSOMAL PEPTIDE SYNTHETASE"/>
    <property type="match status" value="1"/>
</dbReference>
<dbReference type="EMBL" id="FNYT01000006">
    <property type="protein sequence ID" value="SEI99969.1"/>
    <property type="molecule type" value="Genomic_DNA"/>
</dbReference>
<organism evidence="2 4">
    <name type="scientific">Trichococcus ilyis</name>
    <dbReference type="NCBI Taxonomy" id="640938"/>
    <lineage>
        <taxon>Bacteria</taxon>
        <taxon>Bacillati</taxon>
        <taxon>Bacillota</taxon>
        <taxon>Bacilli</taxon>
        <taxon>Lactobacillales</taxon>
        <taxon>Carnobacteriaceae</taxon>
        <taxon>Trichococcus</taxon>
    </lineage>
</organism>
<keyword evidence="2" id="KW-0436">Ligase</keyword>
<dbReference type="CDD" id="cd05930">
    <property type="entry name" value="A_NRPS"/>
    <property type="match status" value="1"/>
</dbReference>
<dbReference type="PANTHER" id="PTHR45527:SF1">
    <property type="entry name" value="FATTY ACID SYNTHASE"/>
    <property type="match status" value="1"/>
</dbReference>
<dbReference type="SUPFAM" id="SSF56801">
    <property type="entry name" value="Acetyl-CoA synthetase-like"/>
    <property type="match status" value="1"/>
</dbReference>
<dbReference type="EMBL" id="FJNB01000007">
    <property type="protein sequence ID" value="CZQ93992.1"/>
    <property type="molecule type" value="Genomic_DNA"/>
</dbReference>
<reference evidence="3 5" key="2">
    <citation type="submission" date="2016-10" db="EMBL/GenBank/DDBJ databases">
        <authorList>
            <person name="Varghese N."/>
            <person name="Submissions S."/>
        </authorList>
    </citation>
    <scope>NUCLEOTIDE SEQUENCE [LARGE SCALE GENOMIC DNA]</scope>
    <source>
        <strain evidence="3 5">DSM 22150</strain>
    </source>
</reference>
<accession>A0A143YPT1</accession>
<dbReference type="InterPro" id="IPR042099">
    <property type="entry name" value="ANL_N_sf"/>
</dbReference>
<proteinExistence type="predicted"/>
<dbReference type="AlphaFoldDB" id="A0A143YPT1"/>
<evidence type="ECO:0000313" key="5">
    <source>
        <dbReference type="Proteomes" id="UP000199280"/>
    </source>
</evidence>
<dbReference type="Gene3D" id="3.40.50.12780">
    <property type="entry name" value="N-terminal domain of ligase-like"/>
    <property type="match status" value="1"/>
</dbReference>
<dbReference type="GO" id="GO:0044550">
    <property type="term" value="P:secondary metabolite biosynthetic process"/>
    <property type="evidence" value="ECO:0007669"/>
    <property type="project" value="TreeGrafter"/>
</dbReference>
<dbReference type="PROSITE" id="PS00455">
    <property type="entry name" value="AMP_BINDING"/>
    <property type="match status" value="1"/>
</dbReference>
<dbReference type="Gene3D" id="3.30.300.30">
    <property type="match status" value="1"/>
</dbReference>
<protein>
    <submittedName>
        <fullName evidence="3">Amino acid adenylation domain-containing protein</fullName>
    </submittedName>
    <submittedName>
        <fullName evidence="2">Amp-dependent synthetase/ligase</fullName>
    </submittedName>
</protein>
<dbReference type="STRING" id="640938.TR210_1180"/>
<dbReference type="OrthoDB" id="9765680at2"/>
<feature type="domain" description="AMP-dependent synthetase/ligase" evidence="1">
    <location>
        <begin position="10"/>
        <end position="367"/>
    </location>
</feature>
<dbReference type="GO" id="GO:0005737">
    <property type="term" value="C:cytoplasm"/>
    <property type="evidence" value="ECO:0007669"/>
    <property type="project" value="TreeGrafter"/>
</dbReference>
<name>A0A143YPT1_9LACT</name>
<dbReference type="Proteomes" id="UP000076878">
    <property type="component" value="Unassembled WGS sequence"/>
</dbReference>
<keyword evidence="5" id="KW-1185">Reference proteome</keyword>
<dbReference type="InterPro" id="IPR045851">
    <property type="entry name" value="AMP-bd_C_sf"/>
</dbReference>
<evidence type="ECO:0000259" key="1">
    <source>
        <dbReference type="Pfam" id="PF00501"/>
    </source>
</evidence>
<dbReference type="RefSeq" id="WP_068622549.1">
    <property type="nucleotide sequence ID" value="NZ_FJNB01000007.1"/>
</dbReference>
<evidence type="ECO:0000313" key="2">
    <source>
        <dbReference type="EMBL" id="CZQ93992.1"/>
    </source>
</evidence>
<dbReference type="NCBIfam" id="TIGR01733">
    <property type="entry name" value="AA-adenyl-dom"/>
    <property type="match status" value="1"/>
</dbReference>
<reference evidence="2 4" key="1">
    <citation type="submission" date="2016-02" db="EMBL/GenBank/DDBJ databases">
        <authorList>
            <person name="Wen L."/>
            <person name="He K."/>
            <person name="Yang H."/>
        </authorList>
    </citation>
    <scope>NUCLEOTIDE SEQUENCE [LARGE SCALE GENOMIC DNA]</scope>
    <source>
        <strain evidence="2">Trichococcus_R210</strain>
    </source>
</reference>
<dbReference type="GO" id="GO:0016874">
    <property type="term" value="F:ligase activity"/>
    <property type="evidence" value="ECO:0007669"/>
    <property type="project" value="UniProtKB-KW"/>
</dbReference>
<sequence>MKKNVLEYFEDTLLQYRYKTAIKDEDRELTFGDWEQCAKRLSLSIRRRSDDMKMPIAVFLPKSADSLVAFMGILYSGNIYAPLDVHSPGARITNILDHLEDPLVVTSQAYAESLLAMGVAAEKLIGIEEAYDASVFFDNEEVLGRLDGLIDTDPIYIIHTSGSTGTPKGVVISHKGVINYIDWAVACFDISSKEIIGSQSPFYFDNSTLDIYLCLATAATLVIIPEHHFAFPVKLMEYVASKDINFVFWVPSVLINVANTKALDHTEVSGLDKVLFAGEAMPNKHLNYWRSKLPGSLFANLYGPTEITVDCTYYKVERDFEDSERLPIGFPCRNADVLILNEENQEVTGSEMGELCVRGSSIALGYWNDAAKSDQVFTQNPLNNHYFDRIYRTGDLVYINEFNEIIYVGRKDTQIKYMGYRIELGEIETALLSLSGIHNSCVIYNSDRKEITMFYEGAADLGKATIRKELTPLLPKYMIPTKIIMLDQLPLNKNGKIDRKTLAAEWLHSQ</sequence>
<dbReference type="GO" id="GO:0031177">
    <property type="term" value="F:phosphopantetheine binding"/>
    <property type="evidence" value="ECO:0007669"/>
    <property type="project" value="TreeGrafter"/>
</dbReference>
<dbReference type="Proteomes" id="UP000199280">
    <property type="component" value="Unassembled WGS sequence"/>
</dbReference>
<evidence type="ECO:0000313" key="3">
    <source>
        <dbReference type="EMBL" id="SEI99969.1"/>
    </source>
</evidence>
<dbReference type="Pfam" id="PF00501">
    <property type="entry name" value="AMP-binding"/>
    <property type="match status" value="1"/>
</dbReference>
<gene>
    <name evidence="3" type="ORF">SAMN05216375_10630</name>
    <name evidence="2" type="ORF">TR210_1180</name>
</gene>
<evidence type="ECO:0000313" key="4">
    <source>
        <dbReference type="Proteomes" id="UP000076878"/>
    </source>
</evidence>